<dbReference type="KEGG" id="shs:STEHIDRAFT_116796"/>
<evidence type="ECO:0000313" key="1">
    <source>
        <dbReference type="EMBL" id="EIM79115.1"/>
    </source>
</evidence>
<dbReference type="GeneID" id="18795989"/>
<keyword evidence="2" id="KW-1185">Reference proteome</keyword>
<dbReference type="RefSeq" id="XP_007311798.1">
    <property type="nucleotide sequence ID" value="XM_007311736.1"/>
</dbReference>
<evidence type="ECO:0000313" key="2">
    <source>
        <dbReference type="Proteomes" id="UP000053927"/>
    </source>
</evidence>
<name>R7RWF0_STEHR</name>
<proteinExistence type="predicted"/>
<dbReference type="EMBL" id="JH687411">
    <property type="protein sequence ID" value="EIM79115.1"/>
    <property type="molecule type" value="Genomic_DNA"/>
</dbReference>
<protein>
    <submittedName>
        <fullName evidence="1">Uncharacterized protein</fullName>
    </submittedName>
</protein>
<dbReference type="Proteomes" id="UP000053927">
    <property type="component" value="Unassembled WGS sequence"/>
</dbReference>
<sequence>MASFPEVSDWRTSAGSAVIFQPAPVKLQFAHIPSSVVNIHPPVSRSLSRVASVSRHSTYWKQWRTLDSKHTPSFSFHANEIAKDEDTGRRPSVMWGMDCWVVLEARLLCLAVGPRLYWDSWCSIFIVYLYDSHEHRQQIIRSGILIVPTRNVWGHSEDVQEEMSERGRWFGRAFWHVWRQIPMEAHQKVQLTFEYGDLPAHIAAEEYPGHPLFGAKLGVDDLWWRMIGMGGLQRGFRTAERLGKEREGTYIFLIELLSLTPHYATLSVYSTIVAPRYLKIKVASLR</sequence>
<accession>R7RWF0</accession>
<gene>
    <name evidence="1" type="ORF">STEHIDRAFT_116796</name>
</gene>
<reference evidence="2" key="1">
    <citation type="journal article" date="2012" name="Science">
        <title>The Paleozoic origin of enzymatic lignin decomposition reconstructed from 31 fungal genomes.</title>
        <authorList>
            <person name="Floudas D."/>
            <person name="Binder M."/>
            <person name="Riley R."/>
            <person name="Barry K."/>
            <person name="Blanchette R.A."/>
            <person name="Henrissat B."/>
            <person name="Martinez A.T."/>
            <person name="Otillar R."/>
            <person name="Spatafora J.W."/>
            <person name="Yadav J.S."/>
            <person name="Aerts A."/>
            <person name="Benoit I."/>
            <person name="Boyd A."/>
            <person name="Carlson A."/>
            <person name="Copeland A."/>
            <person name="Coutinho P.M."/>
            <person name="de Vries R.P."/>
            <person name="Ferreira P."/>
            <person name="Findley K."/>
            <person name="Foster B."/>
            <person name="Gaskell J."/>
            <person name="Glotzer D."/>
            <person name="Gorecki P."/>
            <person name="Heitman J."/>
            <person name="Hesse C."/>
            <person name="Hori C."/>
            <person name="Igarashi K."/>
            <person name="Jurgens J.A."/>
            <person name="Kallen N."/>
            <person name="Kersten P."/>
            <person name="Kohler A."/>
            <person name="Kuees U."/>
            <person name="Kumar T.K.A."/>
            <person name="Kuo A."/>
            <person name="LaButti K."/>
            <person name="Larrondo L.F."/>
            <person name="Lindquist E."/>
            <person name="Ling A."/>
            <person name="Lombard V."/>
            <person name="Lucas S."/>
            <person name="Lundell T."/>
            <person name="Martin R."/>
            <person name="McLaughlin D.J."/>
            <person name="Morgenstern I."/>
            <person name="Morin E."/>
            <person name="Murat C."/>
            <person name="Nagy L.G."/>
            <person name="Nolan M."/>
            <person name="Ohm R.A."/>
            <person name="Patyshakuliyeva A."/>
            <person name="Rokas A."/>
            <person name="Ruiz-Duenas F.J."/>
            <person name="Sabat G."/>
            <person name="Salamov A."/>
            <person name="Samejima M."/>
            <person name="Schmutz J."/>
            <person name="Slot J.C."/>
            <person name="St John F."/>
            <person name="Stenlid J."/>
            <person name="Sun H."/>
            <person name="Sun S."/>
            <person name="Syed K."/>
            <person name="Tsang A."/>
            <person name="Wiebenga A."/>
            <person name="Young D."/>
            <person name="Pisabarro A."/>
            <person name="Eastwood D.C."/>
            <person name="Martin F."/>
            <person name="Cullen D."/>
            <person name="Grigoriev I.V."/>
            <person name="Hibbett D.S."/>
        </authorList>
    </citation>
    <scope>NUCLEOTIDE SEQUENCE [LARGE SCALE GENOMIC DNA]</scope>
    <source>
        <strain evidence="2">FP-91666</strain>
    </source>
</reference>
<organism evidence="1 2">
    <name type="scientific">Stereum hirsutum (strain FP-91666)</name>
    <name type="common">White-rot fungus</name>
    <dbReference type="NCBI Taxonomy" id="721885"/>
    <lineage>
        <taxon>Eukaryota</taxon>
        <taxon>Fungi</taxon>
        <taxon>Dikarya</taxon>
        <taxon>Basidiomycota</taxon>
        <taxon>Agaricomycotina</taxon>
        <taxon>Agaricomycetes</taxon>
        <taxon>Russulales</taxon>
        <taxon>Stereaceae</taxon>
        <taxon>Stereum</taxon>
    </lineage>
</organism>
<dbReference type="AlphaFoldDB" id="R7RWF0"/>